<proteinExistence type="predicted"/>
<dbReference type="Gene3D" id="1.10.20.10">
    <property type="entry name" value="Histone, subunit A"/>
    <property type="match status" value="1"/>
</dbReference>
<dbReference type="Pfam" id="PF09123">
    <property type="entry name" value="DUF1931"/>
    <property type="match status" value="1"/>
</dbReference>
<dbReference type="RefSeq" id="WP_317706046.1">
    <property type="nucleotide sequence ID" value="NZ_AP024714.1"/>
</dbReference>
<evidence type="ECO:0008006" key="3">
    <source>
        <dbReference type="Google" id="ProtNLM"/>
    </source>
</evidence>
<reference evidence="2" key="1">
    <citation type="journal article" date="2024" name="Int. J. Syst. Evol. Microbiol.">
        <title>Methylomarinovum tepidoasis sp. nov., a moderately thermophilic methanotroph of the family Methylothermaceae isolated from a deep-sea hydrothermal field.</title>
        <authorList>
            <person name="Hirayama H."/>
            <person name="Takaki Y."/>
            <person name="Abe M."/>
            <person name="Miyazaki M."/>
            <person name="Uematsu K."/>
            <person name="Matsui Y."/>
            <person name="Takai K."/>
        </authorList>
    </citation>
    <scope>NUCLEOTIDE SEQUENCE [LARGE SCALE GENOMIC DNA]</scope>
    <source>
        <strain evidence="2">IT-9</strain>
    </source>
</reference>
<organism evidence="1 2">
    <name type="scientific">Methylomarinovum caldicuralii</name>
    <dbReference type="NCBI Taxonomy" id="438856"/>
    <lineage>
        <taxon>Bacteria</taxon>
        <taxon>Pseudomonadati</taxon>
        <taxon>Pseudomonadota</taxon>
        <taxon>Gammaproteobacteria</taxon>
        <taxon>Methylococcales</taxon>
        <taxon>Methylothermaceae</taxon>
        <taxon>Methylomarinovum</taxon>
    </lineage>
</organism>
<dbReference type="EMBL" id="AP024714">
    <property type="protein sequence ID" value="BCX81108.1"/>
    <property type="molecule type" value="Genomic_DNA"/>
</dbReference>
<dbReference type="InterPro" id="IPR009072">
    <property type="entry name" value="Histone-fold"/>
</dbReference>
<dbReference type="GO" id="GO:0046982">
    <property type="term" value="F:protein heterodimerization activity"/>
    <property type="evidence" value="ECO:0007669"/>
    <property type="project" value="InterPro"/>
</dbReference>
<dbReference type="SUPFAM" id="SSF47113">
    <property type="entry name" value="Histone-fold"/>
    <property type="match status" value="1"/>
</dbReference>
<dbReference type="CDD" id="cd22922">
    <property type="entry name" value="HFD_Aq328-like_rpt1"/>
    <property type="match status" value="1"/>
</dbReference>
<sequence>MSIMGISQFERFFREAASLDVDKNDLKRLSDFINQKLHDLLLMGVATAKANGRDVILVHDLPITKGLQESIHQFRKLDLALELQPILDQLAKLPPLELAYGEDVEAKLPEIVGGLTYAMAKTFKIVDPTLKNPQTEHWNRVADIFSLLL</sequence>
<evidence type="ECO:0000313" key="1">
    <source>
        <dbReference type="EMBL" id="BCX81108.1"/>
    </source>
</evidence>
<keyword evidence="2" id="KW-1185">Reference proteome</keyword>
<dbReference type="Proteomes" id="UP001321825">
    <property type="component" value="Chromosome"/>
</dbReference>
<dbReference type="CDD" id="cd22923">
    <property type="entry name" value="HFD_Aq328-like_rpt2"/>
    <property type="match status" value="1"/>
</dbReference>
<dbReference type="AlphaFoldDB" id="A0AAU9BQS8"/>
<accession>A0AAU9BQS8</accession>
<dbReference type="KEGG" id="mcau:MIT9_P0686"/>
<dbReference type="InterPro" id="IPR015207">
    <property type="entry name" value="DUF1931"/>
</dbReference>
<name>A0AAU9BQS8_9GAMM</name>
<protein>
    <recommendedName>
        <fullName evidence="3">DUF1931 family protein</fullName>
    </recommendedName>
</protein>
<gene>
    <name evidence="1" type="ORF">MIT9_P0686</name>
</gene>
<evidence type="ECO:0000313" key="2">
    <source>
        <dbReference type="Proteomes" id="UP001321825"/>
    </source>
</evidence>